<evidence type="ECO:0000256" key="1">
    <source>
        <dbReference type="ARBA" id="ARBA00000085"/>
    </source>
</evidence>
<evidence type="ECO:0000256" key="12">
    <source>
        <dbReference type="ARBA" id="ARBA00023012"/>
    </source>
</evidence>
<evidence type="ECO:0000256" key="5">
    <source>
        <dbReference type="ARBA" id="ARBA00022553"/>
    </source>
</evidence>
<dbReference type="CDD" id="cd17546">
    <property type="entry name" value="REC_hyHK_CKI1_RcsC-like"/>
    <property type="match status" value="1"/>
</dbReference>
<keyword evidence="13 17" id="KW-0472">Membrane</keyword>
<dbReference type="InterPro" id="IPR011006">
    <property type="entry name" value="CheY-like_superfamily"/>
</dbReference>
<dbReference type="InterPro" id="IPR005467">
    <property type="entry name" value="His_kinase_dom"/>
</dbReference>
<gene>
    <name evidence="23" type="ORF">ABI908_10865</name>
    <name evidence="22" type="ORF">DK843_17445</name>
</gene>
<feature type="coiled-coil region" evidence="16">
    <location>
        <begin position="363"/>
        <end position="415"/>
    </location>
</feature>
<evidence type="ECO:0000256" key="15">
    <source>
        <dbReference type="PROSITE-ProRule" id="PRU00169"/>
    </source>
</evidence>
<dbReference type="Gene3D" id="3.40.50.2300">
    <property type="match status" value="1"/>
</dbReference>
<dbReference type="CDD" id="cd00082">
    <property type="entry name" value="HisKA"/>
    <property type="match status" value="1"/>
</dbReference>
<feature type="domain" description="HPt" evidence="21">
    <location>
        <begin position="837"/>
        <end position="927"/>
    </location>
</feature>
<feature type="modified residue" description="4-aspartylphosphate" evidence="15">
    <location>
        <position position="747"/>
    </location>
</feature>
<dbReference type="Gene3D" id="3.30.565.10">
    <property type="entry name" value="Histidine kinase-like ATPase, C-terminal domain"/>
    <property type="match status" value="1"/>
</dbReference>
<evidence type="ECO:0000256" key="14">
    <source>
        <dbReference type="PROSITE-ProRule" id="PRU00110"/>
    </source>
</evidence>
<evidence type="ECO:0000313" key="22">
    <source>
        <dbReference type="EMBL" id="AXE35933.1"/>
    </source>
</evidence>
<keyword evidence="4" id="KW-1003">Cell membrane</keyword>
<evidence type="ECO:0000256" key="17">
    <source>
        <dbReference type="SAM" id="Phobius"/>
    </source>
</evidence>
<keyword evidence="12" id="KW-0902">Two-component regulatory system</keyword>
<dbReference type="SMART" id="SM00387">
    <property type="entry name" value="HATPase_c"/>
    <property type="match status" value="1"/>
</dbReference>
<evidence type="ECO:0000256" key="2">
    <source>
        <dbReference type="ARBA" id="ARBA00004651"/>
    </source>
</evidence>
<evidence type="ECO:0000256" key="10">
    <source>
        <dbReference type="ARBA" id="ARBA00022840"/>
    </source>
</evidence>
<evidence type="ECO:0000313" key="25">
    <source>
        <dbReference type="Proteomes" id="UP001462502"/>
    </source>
</evidence>
<evidence type="ECO:0000256" key="8">
    <source>
        <dbReference type="ARBA" id="ARBA00022741"/>
    </source>
</evidence>
<dbReference type="CDD" id="cd16922">
    <property type="entry name" value="HATPase_EvgS-ArcB-TorS-like"/>
    <property type="match status" value="1"/>
</dbReference>
<keyword evidence="7 17" id="KW-0812">Transmembrane</keyword>
<dbReference type="SMART" id="SM00448">
    <property type="entry name" value="REC"/>
    <property type="match status" value="1"/>
</dbReference>
<evidence type="ECO:0000256" key="7">
    <source>
        <dbReference type="ARBA" id="ARBA00022692"/>
    </source>
</evidence>
<keyword evidence="6" id="KW-0808">Transferase</keyword>
<protein>
    <recommendedName>
        <fullName evidence="3">histidine kinase</fullName>
        <ecNumber evidence="3">2.7.13.3</ecNumber>
    </recommendedName>
</protein>
<dbReference type="SUPFAM" id="SSF52172">
    <property type="entry name" value="CheY-like"/>
    <property type="match status" value="1"/>
</dbReference>
<dbReference type="PROSITE" id="PS50885">
    <property type="entry name" value="HAMP"/>
    <property type="match status" value="1"/>
</dbReference>
<dbReference type="InterPro" id="IPR003661">
    <property type="entry name" value="HisK_dim/P_dom"/>
</dbReference>
<evidence type="ECO:0000256" key="6">
    <source>
        <dbReference type="ARBA" id="ARBA00022679"/>
    </source>
</evidence>
<keyword evidence="16" id="KW-0175">Coiled coil</keyword>
<feature type="domain" description="Response regulatory" evidence="19">
    <location>
        <begin position="698"/>
        <end position="817"/>
    </location>
</feature>
<dbReference type="GO" id="GO:0005524">
    <property type="term" value="F:ATP binding"/>
    <property type="evidence" value="ECO:0007669"/>
    <property type="project" value="UniProtKB-KW"/>
</dbReference>
<dbReference type="PANTHER" id="PTHR45339">
    <property type="entry name" value="HYBRID SIGNAL TRANSDUCTION HISTIDINE KINASE J"/>
    <property type="match status" value="1"/>
</dbReference>
<dbReference type="Gene3D" id="1.20.120.160">
    <property type="entry name" value="HPT domain"/>
    <property type="match status" value="1"/>
</dbReference>
<dbReference type="KEGG" id="chri:DK842_12010"/>
<dbReference type="InterPro" id="IPR003660">
    <property type="entry name" value="HAMP_dom"/>
</dbReference>
<feature type="modified residue" description="Phosphohistidine" evidence="14">
    <location>
        <position position="876"/>
    </location>
</feature>
<dbReference type="EMBL" id="JBDXMI010000001">
    <property type="protein sequence ID" value="MEO9384596.1"/>
    <property type="molecule type" value="Genomic_DNA"/>
</dbReference>
<accession>A0A344UKY5</accession>
<evidence type="ECO:0000256" key="11">
    <source>
        <dbReference type="ARBA" id="ARBA00022989"/>
    </source>
</evidence>
<dbReference type="Gene3D" id="1.10.287.130">
    <property type="match status" value="1"/>
</dbReference>
<dbReference type="InterPro" id="IPR036097">
    <property type="entry name" value="HisK_dim/P_sf"/>
</dbReference>
<keyword evidence="25" id="KW-1185">Reference proteome</keyword>
<dbReference type="Pfam" id="PF01627">
    <property type="entry name" value="Hpt"/>
    <property type="match status" value="1"/>
</dbReference>
<evidence type="ECO:0000313" key="24">
    <source>
        <dbReference type="Proteomes" id="UP000252038"/>
    </source>
</evidence>
<dbReference type="KEGG" id="chrb:DK843_17445"/>
<organism evidence="22 24">
    <name type="scientific">Chromobacterium phragmitis</name>
    <dbReference type="NCBI Taxonomy" id="2202141"/>
    <lineage>
        <taxon>Bacteria</taxon>
        <taxon>Pseudomonadati</taxon>
        <taxon>Pseudomonadota</taxon>
        <taxon>Betaproteobacteria</taxon>
        <taxon>Neisseriales</taxon>
        <taxon>Chromobacteriaceae</taxon>
        <taxon>Chromobacterium</taxon>
    </lineage>
</organism>
<dbReference type="InterPro" id="IPR036641">
    <property type="entry name" value="HPT_dom_sf"/>
</dbReference>
<dbReference type="InterPro" id="IPR004358">
    <property type="entry name" value="Sig_transdc_His_kin-like_C"/>
</dbReference>
<dbReference type="PROSITE" id="PS50110">
    <property type="entry name" value="RESPONSE_REGULATORY"/>
    <property type="match status" value="1"/>
</dbReference>
<feature type="transmembrane region" description="Helical" evidence="17">
    <location>
        <begin position="20"/>
        <end position="44"/>
    </location>
</feature>
<evidence type="ECO:0000259" key="18">
    <source>
        <dbReference type="PROSITE" id="PS50109"/>
    </source>
</evidence>
<dbReference type="GO" id="GO:0000155">
    <property type="term" value="F:phosphorelay sensor kinase activity"/>
    <property type="evidence" value="ECO:0007669"/>
    <property type="project" value="InterPro"/>
</dbReference>
<dbReference type="SUPFAM" id="SSF47384">
    <property type="entry name" value="Homodimeric domain of signal transducing histidine kinase"/>
    <property type="match status" value="1"/>
</dbReference>
<dbReference type="Gene3D" id="6.10.340.10">
    <property type="match status" value="1"/>
</dbReference>
<name>A0A344UKY5_9NEIS</name>
<feature type="transmembrane region" description="Helical" evidence="17">
    <location>
        <begin position="305"/>
        <end position="324"/>
    </location>
</feature>
<evidence type="ECO:0000256" key="9">
    <source>
        <dbReference type="ARBA" id="ARBA00022777"/>
    </source>
</evidence>
<evidence type="ECO:0000259" key="20">
    <source>
        <dbReference type="PROSITE" id="PS50885"/>
    </source>
</evidence>
<evidence type="ECO:0000259" key="21">
    <source>
        <dbReference type="PROSITE" id="PS50894"/>
    </source>
</evidence>
<keyword evidence="10" id="KW-0067">ATP-binding</keyword>
<evidence type="ECO:0000259" key="19">
    <source>
        <dbReference type="PROSITE" id="PS50110"/>
    </source>
</evidence>
<dbReference type="SUPFAM" id="SSF47226">
    <property type="entry name" value="Histidine-containing phosphotransfer domain, HPT domain"/>
    <property type="match status" value="1"/>
</dbReference>
<dbReference type="Pfam" id="PF00072">
    <property type="entry name" value="Response_reg"/>
    <property type="match status" value="1"/>
</dbReference>
<comment type="catalytic activity">
    <reaction evidence="1">
        <text>ATP + protein L-histidine = ADP + protein N-phospho-L-histidine.</text>
        <dbReference type="EC" id="2.7.13.3"/>
    </reaction>
</comment>
<dbReference type="SMART" id="SM00388">
    <property type="entry name" value="HisKA"/>
    <property type="match status" value="1"/>
</dbReference>
<dbReference type="InterPro" id="IPR001789">
    <property type="entry name" value="Sig_transdc_resp-reg_receiver"/>
</dbReference>
<dbReference type="Proteomes" id="UP001462502">
    <property type="component" value="Unassembled WGS sequence"/>
</dbReference>
<keyword evidence="11 17" id="KW-1133">Transmembrane helix</keyword>
<reference evidence="22 24" key="1">
    <citation type="submission" date="2018-05" db="EMBL/GenBank/DDBJ databases">
        <title>Genome sequencing, assembly and analysis of the novel insecticidal bacterium, Chromobacterium phragmitis.</title>
        <authorList>
            <person name="Sparks M.E."/>
            <person name="Blackburn M.B."/>
            <person name="Gundersen-Rindal D.E."/>
        </authorList>
    </citation>
    <scope>NUCLEOTIDE SEQUENCE [LARGE SCALE GENOMIC DNA]</scope>
    <source>
        <strain evidence="22">IIBBL 274-1</strain>
    </source>
</reference>
<dbReference type="AlphaFoldDB" id="A0A344UKY5"/>
<reference evidence="23 25" key="2">
    <citation type="submission" date="2024-05" db="EMBL/GenBank/DDBJ databases">
        <authorList>
            <person name="De Oliveira J.P."/>
            <person name="Noriler S.A."/>
            <person name="De Oliveira A.G."/>
            <person name="Sipoli D.S."/>
        </authorList>
    </citation>
    <scope>NUCLEOTIDE SEQUENCE [LARGE SCALE GENOMIC DNA]</scope>
    <source>
        <strain evidence="23 25">LABIM192</strain>
    </source>
</reference>
<dbReference type="PRINTS" id="PR00344">
    <property type="entry name" value="BCTRLSENSOR"/>
</dbReference>
<keyword evidence="9 22" id="KW-0418">Kinase</keyword>
<dbReference type="InterPro" id="IPR003594">
    <property type="entry name" value="HATPase_dom"/>
</dbReference>
<feature type="domain" description="Histidine kinase" evidence="18">
    <location>
        <begin position="411"/>
        <end position="622"/>
    </location>
</feature>
<dbReference type="OrthoDB" id="9810730at2"/>
<dbReference type="Pfam" id="PF00512">
    <property type="entry name" value="HisKA"/>
    <property type="match status" value="1"/>
</dbReference>
<dbReference type="GO" id="GO:0005886">
    <property type="term" value="C:plasma membrane"/>
    <property type="evidence" value="ECO:0007669"/>
    <property type="project" value="UniProtKB-SubCell"/>
</dbReference>
<keyword evidence="5 15" id="KW-0597">Phosphoprotein</keyword>
<evidence type="ECO:0000256" key="16">
    <source>
        <dbReference type="SAM" id="Coils"/>
    </source>
</evidence>
<dbReference type="NCBIfam" id="NF011874">
    <property type="entry name" value="PRK15347.1"/>
    <property type="match status" value="1"/>
</dbReference>
<sequence>MRFKYRQLLVHRPWKSSLPFRLCLVLCAAIVLFWTLSTGLVLFFEYREARSTLLRRVEMQATTRAVKQSEELRGIAREVHTLHRLWRALPENAGRVPQQYLAARYSADVPGHAGREPHLRRAMAFVEAFGGTCLGNLINTFALLDSGVVFSSASPQGQCGEDDPMRAHLAELRSHPARAGMLWGKPYQMPNGEWRMLVGEPDTASGVVIGVTVRLTALFDVGHLDALDEGVFAILDDEGKLLTPLPKPLSKELLKPLPDCYVPVSRRLDDFRAVCLRMELTGWRLIHLYPAGRLTEQAMSVLPRYLPMAVLILVLLMGLLYLVLQRSLGRTLDCFVKTISPRAAVGCQQRLSEEREDELGQIARAYNRLLNAVQAQYAELEAKVVERTQALEEARRRAERANAEKSEQINSISHEIRTPLNGLVGALMLLKRSDCDDSQRDLVDTSLKCSGHLLEIINNLLDFSRIESGHMVVTAASEDVLMVVDQAMLTVQLQALDKRLTLRTEIAASCPRALCTDGLRLRQILINLLGNAVKFTPAGEVALKVWSERERICFSVRDSGPGIEPEKQCEIFTAFMQIDSHVAGSGLGLPIARSLAQLLGGNLFLAPSDRGACFQLELPLGESRPEPAADRGPIVAPARLHAQLSAWGYQPQEGENPCLEAQELAYLPARLLQWLEPSVPLPPTADEACMPLSAWSLNVLVVDDVDTNRDIIGRMLRQMGHDSCGASGGEEALEQGRARVFDLILMDMRMPGMSGAEAMRRWRDPGMGMLDPDCPIFVLTANAQPGERERLLTAGFNEYLTKPVSLATLGRALELAADMQLCRGMELAPNTGMAKPMLLSDASLLERLGAELRYYYQKLGAALLARNIAECLGLLHTLKGLAGQAGLEQVQRESERWENSLRHAVAPRQESWIALGVLIEQSLARMV</sequence>
<comment type="subcellular location">
    <subcellularLocation>
        <location evidence="2">Cell membrane</location>
        <topology evidence="2">Multi-pass membrane protein</topology>
    </subcellularLocation>
</comment>
<proteinExistence type="predicted"/>
<dbReference type="EMBL" id="CP029554">
    <property type="protein sequence ID" value="AXE35933.1"/>
    <property type="molecule type" value="Genomic_DNA"/>
</dbReference>
<dbReference type="InterPro" id="IPR008207">
    <property type="entry name" value="Sig_transdc_His_kin_Hpt_dom"/>
</dbReference>
<keyword evidence="8" id="KW-0547">Nucleotide-binding</keyword>
<evidence type="ECO:0000256" key="13">
    <source>
        <dbReference type="ARBA" id="ARBA00023136"/>
    </source>
</evidence>
<evidence type="ECO:0000313" key="23">
    <source>
        <dbReference type="EMBL" id="MEO9384596.1"/>
    </source>
</evidence>
<dbReference type="PANTHER" id="PTHR45339:SF1">
    <property type="entry name" value="HYBRID SIGNAL TRANSDUCTION HISTIDINE KINASE J"/>
    <property type="match status" value="1"/>
</dbReference>
<dbReference type="Proteomes" id="UP000252038">
    <property type="component" value="Chromosome"/>
</dbReference>
<evidence type="ECO:0000256" key="4">
    <source>
        <dbReference type="ARBA" id="ARBA00022475"/>
    </source>
</evidence>
<dbReference type="PROSITE" id="PS50109">
    <property type="entry name" value="HIS_KIN"/>
    <property type="match status" value="1"/>
</dbReference>
<dbReference type="PROSITE" id="PS50894">
    <property type="entry name" value="HPT"/>
    <property type="match status" value="1"/>
</dbReference>
<dbReference type="SUPFAM" id="SSF55874">
    <property type="entry name" value="ATPase domain of HSP90 chaperone/DNA topoisomerase II/histidine kinase"/>
    <property type="match status" value="1"/>
</dbReference>
<feature type="domain" description="HAMP" evidence="20">
    <location>
        <begin position="349"/>
        <end position="378"/>
    </location>
</feature>
<dbReference type="Pfam" id="PF02518">
    <property type="entry name" value="HATPase_c"/>
    <property type="match status" value="1"/>
</dbReference>
<evidence type="ECO:0000256" key="3">
    <source>
        <dbReference type="ARBA" id="ARBA00012438"/>
    </source>
</evidence>
<dbReference type="RefSeq" id="WP_114061659.1">
    <property type="nucleotide sequence ID" value="NZ_CP029495.1"/>
</dbReference>
<dbReference type="EC" id="2.7.13.3" evidence="3"/>
<dbReference type="InterPro" id="IPR036890">
    <property type="entry name" value="HATPase_C_sf"/>
</dbReference>